<evidence type="ECO:0000313" key="3">
    <source>
        <dbReference type="Proteomes" id="UP000530571"/>
    </source>
</evidence>
<name>A0A7W6KN72_9HYPH</name>
<evidence type="ECO:0000313" key="2">
    <source>
        <dbReference type="EMBL" id="MBB4122945.1"/>
    </source>
</evidence>
<accession>A0A7W6KN72</accession>
<dbReference type="RefSeq" id="WP_183487406.1">
    <property type="nucleotide sequence ID" value="NZ_JACIDZ010000009.1"/>
</dbReference>
<feature type="region of interest" description="Disordered" evidence="1">
    <location>
        <begin position="53"/>
        <end position="79"/>
    </location>
</feature>
<reference evidence="2 3" key="1">
    <citation type="submission" date="2020-08" db="EMBL/GenBank/DDBJ databases">
        <title>Genomic Encyclopedia of Type Strains, Phase IV (KMG-IV): sequencing the most valuable type-strain genomes for metagenomic binning, comparative biology and taxonomic classification.</title>
        <authorList>
            <person name="Goeker M."/>
        </authorList>
    </citation>
    <scope>NUCLEOTIDE SEQUENCE [LARGE SCALE GENOMIC DNA]</scope>
    <source>
        <strain evidence="2 3">DSM 28101</strain>
    </source>
</reference>
<dbReference type="EMBL" id="JACIDZ010000009">
    <property type="protein sequence ID" value="MBB4122945.1"/>
    <property type="molecule type" value="Genomic_DNA"/>
</dbReference>
<evidence type="ECO:0000256" key="1">
    <source>
        <dbReference type="SAM" id="MobiDB-lite"/>
    </source>
</evidence>
<organism evidence="2 3">
    <name type="scientific">Martelella radicis</name>
    <dbReference type="NCBI Taxonomy" id="1397476"/>
    <lineage>
        <taxon>Bacteria</taxon>
        <taxon>Pseudomonadati</taxon>
        <taxon>Pseudomonadota</taxon>
        <taxon>Alphaproteobacteria</taxon>
        <taxon>Hyphomicrobiales</taxon>
        <taxon>Aurantimonadaceae</taxon>
        <taxon>Martelella</taxon>
    </lineage>
</organism>
<proteinExistence type="predicted"/>
<sequence length="79" mass="8870">MNIQASTYLSSVRDEMRLFIRRQKRPTVNELEGMMLRLNTCVALTEELEAENALQGGGREARPQMTIFSDHDNNGGDAA</sequence>
<feature type="compositionally biased region" description="Basic and acidic residues" evidence="1">
    <location>
        <begin position="69"/>
        <end position="79"/>
    </location>
</feature>
<dbReference type="Proteomes" id="UP000530571">
    <property type="component" value="Unassembled WGS sequence"/>
</dbReference>
<comment type="caution">
    <text evidence="2">The sequence shown here is derived from an EMBL/GenBank/DDBJ whole genome shotgun (WGS) entry which is preliminary data.</text>
</comment>
<dbReference type="AlphaFoldDB" id="A0A7W6KN72"/>
<protein>
    <submittedName>
        <fullName evidence="2">Uncharacterized protein</fullName>
    </submittedName>
</protein>
<keyword evidence="3" id="KW-1185">Reference proteome</keyword>
<gene>
    <name evidence="2" type="ORF">GGR30_002880</name>
</gene>